<dbReference type="OMA" id="GKPYDFF"/>
<dbReference type="PANTHER" id="PTHR46609">
    <property type="entry name" value="EXONUCLEASE, PHAGE-TYPE/RECB, C-TERMINAL DOMAIN-CONTAINING PROTEIN"/>
    <property type="match status" value="1"/>
</dbReference>
<accession>A0A8W8HUU2</accession>
<dbReference type="CDD" id="cd22343">
    <property type="entry name" value="PDDEXK_lambda_exonuclease-like"/>
    <property type="match status" value="1"/>
</dbReference>
<dbReference type="AlphaFoldDB" id="A0A8W8HUU2"/>
<dbReference type="GO" id="GO:0006281">
    <property type="term" value="P:DNA repair"/>
    <property type="evidence" value="ECO:0007669"/>
    <property type="project" value="UniProtKB-ARBA"/>
</dbReference>
<keyword evidence="4" id="KW-1185">Reference proteome</keyword>
<dbReference type="InterPro" id="IPR011604">
    <property type="entry name" value="PDDEXK-like_dom_sf"/>
</dbReference>
<evidence type="ECO:0000313" key="4">
    <source>
        <dbReference type="Proteomes" id="UP000005408"/>
    </source>
</evidence>
<dbReference type="EnsemblMetazoa" id="G11153.1">
    <property type="protein sequence ID" value="G11153.1:cds"/>
    <property type="gene ID" value="G11153"/>
</dbReference>
<dbReference type="PANTHER" id="PTHR46609:SF6">
    <property type="entry name" value="EXONUCLEASE, PHAGE-TYPE_RECB, C-TERMINAL DOMAIN-CONTAINING PROTEIN-RELATED"/>
    <property type="match status" value="1"/>
</dbReference>
<evidence type="ECO:0000256" key="1">
    <source>
        <dbReference type="SAM" id="MobiDB-lite"/>
    </source>
</evidence>
<dbReference type="InterPro" id="IPR011335">
    <property type="entry name" value="Restrct_endonuc-II-like"/>
</dbReference>
<dbReference type="SUPFAM" id="SSF52980">
    <property type="entry name" value="Restriction endonuclease-like"/>
    <property type="match status" value="1"/>
</dbReference>
<feature type="domain" description="YqaJ viral recombinase" evidence="2">
    <location>
        <begin position="11"/>
        <end position="158"/>
    </location>
</feature>
<evidence type="ECO:0000313" key="3">
    <source>
        <dbReference type="EnsemblMetazoa" id="G11153.1:cds"/>
    </source>
</evidence>
<dbReference type="InterPro" id="IPR019080">
    <property type="entry name" value="YqaJ_viral_recombinase"/>
</dbReference>
<dbReference type="EnsemblMetazoa" id="G11153.2">
    <property type="protein sequence ID" value="G11153.2:cds"/>
    <property type="gene ID" value="G11153"/>
</dbReference>
<dbReference type="InterPro" id="IPR051703">
    <property type="entry name" value="NF-kappa-B_Signaling_Reg"/>
</dbReference>
<feature type="compositionally biased region" description="Polar residues" evidence="1">
    <location>
        <begin position="302"/>
        <end position="314"/>
    </location>
</feature>
<name>A0A8W8HUU2_MAGGI</name>
<dbReference type="Proteomes" id="UP000005408">
    <property type="component" value="Unassembled WGS sequence"/>
</dbReference>
<sequence>MESKVQQRSKEWIQIRKSVFLTSSKFGDALGVGMGKPYDFFLSLISEDTDEEDEEEEEVESSNTKHGLTMEEIILECYQLLTGHKTRESGFWMAKDRILQDLIGSSPDAVVVDDENKDIGLCEFKAPIFRMYKKENSVHGIPRHYMAQIQGQLAITGLPWCNFLAVCKNTKEIMLKKVYFHSEYWDNVVKILKQFCYALQDAKLRKELGYDPLDFEGARKLQTWPVQIDYLPGELSIQVEDILQIDKRGRFSGPSRVWLSFDFLVGQSYSLPQRLKGYADKMILDVDEQISCKKRKTEEGEGNSQKTFTSNGHS</sequence>
<organism evidence="3 4">
    <name type="scientific">Magallana gigas</name>
    <name type="common">Pacific oyster</name>
    <name type="synonym">Crassostrea gigas</name>
    <dbReference type="NCBI Taxonomy" id="29159"/>
    <lineage>
        <taxon>Eukaryota</taxon>
        <taxon>Metazoa</taxon>
        <taxon>Spiralia</taxon>
        <taxon>Lophotrochozoa</taxon>
        <taxon>Mollusca</taxon>
        <taxon>Bivalvia</taxon>
        <taxon>Autobranchia</taxon>
        <taxon>Pteriomorphia</taxon>
        <taxon>Ostreida</taxon>
        <taxon>Ostreoidea</taxon>
        <taxon>Ostreidae</taxon>
        <taxon>Magallana</taxon>
    </lineage>
</organism>
<dbReference type="Gene3D" id="3.90.320.10">
    <property type="match status" value="1"/>
</dbReference>
<feature type="region of interest" description="Disordered" evidence="1">
    <location>
        <begin position="294"/>
        <end position="314"/>
    </location>
</feature>
<dbReference type="Pfam" id="PF09588">
    <property type="entry name" value="YqaJ"/>
    <property type="match status" value="1"/>
</dbReference>
<dbReference type="OrthoDB" id="261614at2759"/>
<evidence type="ECO:0000259" key="2">
    <source>
        <dbReference type="Pfam" id="PF09588"/>
    </source>
</evidence>
<reference evidence="3" key="1">
    <citation type="submission" date="2022-08" db="UniProtKB">
        <authorList>
            <consortium name="EnsemblMetazoa"/>
        </authorList>
    </citation>
    <scope>IDENTIFICATION</scope>
    <source>
        <strain evidence="3">05x7-T-G4-1.051#20</strain>
    </source>
</reference>
<proteinExistence type="predicted"/>
<protein>
    <recommendedName>
        <fullName evidence="2">YqaJ viral recombinase domain-containing protein</fullName>
    </recommendedName>
</protein>